<dbReference type="RefSeq" id="WP_285448941.1">
    <property type="nucleotide sequence ID" value="NZ_CP127173.1"/>
</dbReference>
<evidence type="ECO:0000256" key="1">
    <source>
        <dbReference type="SAM" id="MobiDB-lite"/>
    </source>
</evidence>
<name>A0ABY8XAJ9_9PSEU</name>
<organism evidence="2 3">
    <name type="scientific">Amycolatopsis nalaikhensis</name>
    <dbReference type="NCBI Taxonomy" id="715472"/>
    <lineage>
        <taxon>Bacteria</taxon>
        <taxon>Bacillati</taxon>
        <taxon>Actinomycetota</taxon>
        <taxon>Actinomycetes</taxon>
        <taxon>Pseudonocardiales</taxon>
        <taxon>Pseudonocardiaceae</taxon>
        <taxon>Amycolatopsis</taxon>
    </lineage>
</organism>
<feature type="region of interest" description="Disordered" evidence="1">
    <location>
        <begin position="1"/>
        <end position="20"/>
    </location>
</feature>
<sequence>MPKAGGSAGGQPPRRLQPETGTAELFSFVEGLLEQIDTGGETIAEEKEEADRARTRLARLGADADLYRLLAERGFAGVEYEVFRSELAAYAVPVIQSFIRRKMIYTMCARAGRPVAASGRVREYLTRHVDDQLELACETIAHGLRLFERYALHGGGWSPEGGASLKTYFIGACVRSFPTAFKGWAADYDPDARALRFPSAYQSELRADDDPADEVVNLLRV</sequence>
<keyword evidence="3" id="KW-1185">Reference proteome</keyword>
<dbReference type="EMBL" id="CP127173">
    <property type="protein sequence ID" value="WIV52596.1"/>
    <property type="molecule type" value="Genomic_DNA"/>
</dbReference>
<dbReference type="Proteomes" id="UP001227101">
    <property type="component" value="Chromosome"/>
</dbReference>
<evidence type="ECO:0000313" key="2">
    <source>
        <dbReference type="EMBL" id="WIV52596.1"/>
    </source>
</evidence>
<evidence type="ECO:0000313" key="3">
    <source>
        <dbReference type="Proteomes" id="UP001227101"/>
    </source>
</evidence>
<reference evidence="2 3" key="1">
    <citation type="submission" date="2023-06" db="EMBL/GenBank/DDBJ databases">
        <authorList>
            <person name="Oyuntsetseg B."/>
            <person name="Kim S.B."/>
        </authorList>
    </citation>
    <scope>NUCLEOTIDE SEQUENCE [LARGE SCALE GENOMIC DNA]</scope>
    <source>
        <strain evidence="2 3">2-2</strain>
    </source>
</reference>
<protein>
    <submittedName>
        <fullName evidence="2">Uncharacterized protein</fullName>
    </submittedName>
</protein>
<proteinExistence type="predicted"/>
<accession>A0ABY8XAJ9</accession>
<gene>
    <name evidence="2" type="ORF">QP939_26915</name>
</gene>